<keyword evidence="8" id="KW-1185">Reference proteome</keyword>
<dbReference type="InterPro" id="IPR036908">
    <property type="entry name" value="RlpA-like_sf"/>
</dbReference>
<dbReference type="CDD" id="cd14668">
    <property type="entry name" value="mlta_B"/>
    <property type="match status" value="1"/>
</dbReference>
<evidence type="ECO:0000256" key="1">
    <source>
        <dbReference type="ARBA" id="ARBA00001420"/>
    </source>
</evidence>
<dbReference type="GO" id="GO:0071555">
    <property type="term" value="P:cell wall organization"/>
    <property type="evidence" value="ECO:0007669"/>
    <property type="project" value="UniProtKB-KW"/>
</dbReference>
<dbReference type="GO" id="GO:0009253">
    <property type="term" value="P:peptidoglycan catabolic process"/>
    <property type="evidence" value="ECO:0007669"/>
    <property type="project" value="TreeGrafter"/>
</dbReference>
<dbReference type="Gene3D" id="2.40.40.10">
    <property type="entry name" value="RlpA-like domain"/>
    <property type="match status" value="1"/>
</dbReference>
<dbReference type="InterPro" id="IPR026044">
    <property type="entry name" value="MltA"/>
</dbReference>
<dbReference type="SMART" id="SM00925">
    <property type="entry name" value="MltA"/>
    <property type="match status" value="1"/>
</dbReference>
<dbReference type="InterPro" id="IPR010611">
    <property type="entry name" value="3D_dom"/>
</dbReference>
<name>A0A916V1A6_9HYPH</name>
<dbReference type="GO" id="GO:0004553">
    <property type="term" value="F:hydrolase activity, hydrolyzing O-glycosyl compounds"/>
    <property type="evidence" value="ECO:0007669"/>
    <property type="project" value="InterPro"/>
</dbReference>
<evidence type="ECO:0000256" key="3">
    <source>
        <dbReference type="ARBA" id="ARBA00023239"/>
    </source>
</evidence>
<dbReference type="Pfam" id="PF06725">
    <property type="entry name" value="3D"/>
    <property type="match status" value="1"/>
</dbReference>
<dbReference type="InterPro" id="IPR005300">
    <property type="entry name" value="MltA_B"/>
</dbReference>
<protein>
    <recommendedName>
        <fullName evidence="2">peptidoglycan lytic exotransglycosylase</fullName>
        <ecNumber evidence="2">4.2.2.n1</ecNumber>
    </recommendedName>
    <alternativeName>
        <fullName evidence="5">Murein hydrolase A</fullName>
    </alternativeName>
</protein>
<dbReference type="Gene3D" id="2.40.240.50">
    <property type="entry name" value="Barwin-like endoglucanases"/>
    <property type="match status" value="1"/>
</dbReference>
<dbReference type="GO" id="GO:0019867">
    <property type="term" value="C:outer membrane"/>
    <property type="evidence" value="ECO:0007669"/>
    <property type="project" value="InterPro"/>
</dbReference>
<evidence type="ECO:0000259" key="6">
    <source>
        <dbReference type="SMART" id="SM00925"/>
    </source>
</evidence>
<dbReference type="RefSeq" id="WP_188848441.1">
    <property type="nucleotide sequence ID" value="NZ_BMJJ01000001.1"/>
</dbReference>
<organism evidence="7 8">
    <name type="scientific">Aureimonas glaciei</name>
    <dbReference type="NCBI Taxonomy" id="1776957"/>
    <lineage>
        <taxon>Bacteria</taxon>
        <taxon>Pseudomonadati</taxon>
        <taxon>Pseudomonadota</taxon>
        <taxon>Alphaproteobacteria</taxon>
        <taxon>Hyphomicrobiales</taxon>
        <taxon>Aurantimonadaceae</taxon>
        <taxon>Aureimonas</taxon>
    </lineage>
</organism>
<dbReference type="Pfam" id="PF03562">
    <property type="entry name" value="MltA"/>
    <property type="match status" value="1"/>
</dbReference>
<proteinExistence type="predicted"/>
<evidence type="ECO:0000313" key="8">
    <source>
        <dbReference type="Proteomes" id="UP000613160"/>
    </source>
</evidence>
<dbReference type="Proteomes" id="UP000613160">
    <property type="component" value="Unassembled WGS sequence"/>
</dbReference>
<dbReference type="SUPFAM" id="SSF50685">
    <property type="entry name" value="Barwin-like endoglucanases"/>
    <property type="match status" value="1"/>
</dbReference>
<reference evidence="7" key="1">
    <citation type="journal article" date="2014" name="Int. J. Syst. Evol. Microbiol.">
        <title>Complete genome sequence of Corynebacterium casei LMG S-19264T (=DSM 44701T), isolated from a smear-ripened cheese.</title>
        <authorList>
            <consortium name="US DOE Joint Genome Institute (JGI-PGF)"/>
            <person name="Walter F."/>
            <person name="Albersmeier A."/>
            <person name="Kalinowski J."/>
            <person name="Ruckert C."/>
        </authorList>
    </citation>
    <scope>NUCLEOTIDE SEQUENCE</scope>
    <source>
        <strain evidence="7">CGMCC 1.15493</strain>
    </source>
</reference>
<comment type="caution">
    <text evidence="7">The sequence shown here is derived from an EMBL/GenBank/DDBJ whole genome shotgun (WGS) entry which is preliminary data.</text>
</comment>
<dbReference type="EMBL" id="BMJJ01000001">
    <property type="protein sequence ID" value="GGD01997.1"/>
    <property type="molecule type" value="Genomic_DNA"/>
</dbReference>
<evidence type="ECO:0000256" key="2">
    <source>
        <dbReference type="ARBA" id="ARBA00012587"/>
    </source>
</evidence>
<gene>
    <name evidence="7" type="ORF">GCM10011335_00690</name>
</gene>
<dbReference type="GO" id="GO:0008933">
    <property type="term" value="F:peptidoglycan lytic transglycosylase activity"/>
    <property type="evidence" value="ECO:0007669"/>
    <property type="project" value="TreeGrafter"/>
</dbReference>
<sequence>MLTKLLSRRDFGDLAGWDDGDHRPALAAFRRSAAQFLAGAVDTGSLGITADAFRPAALAAATAPDETARMFFQTHFVPALLSPEEPGRQGFLTGYYEPEVEARLVPDARFRFPLYRPPEDLVKVDDDTRPEGLDASFRFARRDAAGRLDEYPDRGQIEAGYLAGRGLEIAWLDSPVDAFFIHIQGSARLRLDDGRRLRVTYAAKTGHAFTAIGRLLVEEGELTLVEADMDGIRAWLAAHPTRLRGLLDRNRSFIFFREAAVEDETLGPVAAAKVPLTPMASIAVDRLLHTFGTPFFIDAPALTLAGAPFRRLMIAQDTGSAILGPARADIFVGSGEAAGREAGRVRHPGNFFLLLPTALADALDR</sequence>
<dbReference type="EC" id="4.2.2.n1" evidence="2"/>
<dbReference type="GO" id="GO:0009254">
    <property type="term" value="P:peptidoglycan turnover"/>
    <property type="evidence" value="ECO:0007669"/>
    <property type="project" value="InterPro"/>
</dbReference>
<keyword evidence="3" id="KW-0456">Lyase</keyword>
<comment type="catalytic activity">
    <reaction evidence="1">
        <text>Exolytic cleavage of the (1-&gt;4)-beta-glycosidic linkage between N-acetylmuramic acid (MurNAc) and N-acetylglucosamine (GlcNAc) residues in peptidoglycan, from either the reducing or the non-reducing ends of the peptidoglycan chains, with concomitant formation of a 1,6-anhydrobond in the MurNAc residue.</text>
        <dbReference type="EC" id="4.2.2.n1"/>
    </reaction>
</comment>
<dbReference type="CDD" id="cd14485">
    <property type="entry name" value="mltA_like_LT_A"/>
    <property type="match status" value="1"/>
</dbReference>
<dbReference type="PIRSF" id="PIRSF019422">
    <property type="entry name" value="MltA"/>
    <property type="match status" value="1"/>
</dbReference>
<evidence type="ECO:0000256" key="4">
    <source>
        <dbReference type="ARBA" id="ARBA00023316"/>
    </source>
</evidence>
<dbReference type="PANTHER" id="PTHR30124:SF0">
    <property type="entry name" value="MEMBRANE-BOUND LYTIC MUREIN TRANSGLYCOSYLASE A"/>
    <property type="match status" value="1"/>
</dbReference>
<keyword evidence="4" id="KW-0961">Cell wall biogenesis/degradation</keyword>
<reference evidence="7" key="2">
    <citation type="submission" date="2020-09" db="EMBL/GenBank/DDBJ databases">
        <authorList>
            <person name="Sun Q."/>
            <person name="Zhou Y."/>
        </authorList>
    </citation>
    <scope>NUCLEOTIDE SEQUENCE</scope>
    <source>
        <strain evidence="7">CGMCC 1.15493</strain>
    </source>
</reference>
<evidence type="ECO:0000256" key="5">
    <source>
        <dbReference type="ARBA" id="ARBA00030918"/>
    </source>
</evidence>
<dbReference type="AlphaFoldDB" id="A0A916V1A6"/>
<evidence type="ECO:0000313" key="7">
    <source>
        <dbReference type="EMBL" id="GGD01997.1"/>
    </source>
</evidence>
<dbReference type="PANTHER" id="PTHR30124">
    <property type="entry name" value="MEMBRANE-BOUND LYTIC MUREIN TRANSGLYCOSYLASE A"/>
    <property type="match status" value="1"/>
</dbReference>
<accession>A0A916V1A6</accession>
<feature type="domain" description="Lytic transglycosylase MltA" evidence="6">
    <location>
        <begin position="99"/>
        <end position="257"/>
    </location>
</feature>